<sequence>MPKASSKTTPKSRKTKKKDVQEQTKTPQCFRDIATDAKKKQEKFTKSDNTNTNYASMLKRGRAWAKDFAGKTGDAEKLWNESRCLLDILDVGDDNDAEDDDDPEYETMPDDFATCLDGKPTSTTPRAIALFMYSKCFDEECGKSTAWAIFSAFKRNYDNMAQDMYRGPWKEDKEGGKWVGNPTSSAWVKDMLTACKNKDGEKERKHSRAMSHQDMKAIYDWSIRTCPDDAPVTNVNQLALKTEHLLYRASASLAFTIWTRHCETTNLKGKHIDMNPEPHPGAAPYEPTSINVHLKERKGWQKKMNKGQSQLNGHLYRLYPQPETPEIDAKERLQAWKSHYEKHLLCRDLGDDDYLFPSVGSNGISVQFAIPISADSYQRKVNEFAAAAGLPGAGKYTTHCFRRGGAQYRFMYAPVGQRWTLARIRWWGGWAPSERRDTLVRYLLDELYTYKQDHSDALCPINLERSESHMGEAAETAPLTVCGAKVLFNEIKALVQDPRPPPFPPYYPFPFPYSYYPNPNYHSPAIYSQPDPVARSHALQDTKSYSPLYPPGYSLSPFQSSVQYPDPSWQIPTVTGHGTPIVKTPQPIPDAPFLPVVPKMIPGQPRDTAYKQVIKDWQEADPSRHHMFALKDWKPEWYNNQKLAMNYHHRKKIALEFIETYGSDEQRFCDAYPEHSRGIKALYNAIHTKQIEEGRAKPRVKRAHQSLTSGSEGDRMDDKD</sequence>
<evidence type="ECO:0000256" key="1">
    <source>
        <dbReference type="ARBA" id="ARBA00023172"/>
    </source>
</evidence>
<feature type="region of interest" description="Disordered" evidence="2">
    <location>
        <begin position="694"/>
        <end position="720"/>
    </location>
</feature>
<evidence type="ECO:0000313" key="3">
    <source>
        <dbReference type="EMBL" id="THU80443.1"/>
    </source>
</evidence>
<feature type="region of interest" description="Disordered" evidence="2">
    <location>
        <begin position="1"/>
        <end position="52"/>
    </location>
</feature>
<dbReference type="AlphaFoldDB" id="A0A4S8KX75"/>
<dbReference type="GO" id="GO:0003677">
    <property type="term" value="F:DNA binding"/>
    <property type="evidence" value="ECO:0007669"/>
    <property type="project" value="InterPro"/>
</dbReference>
<protein>
    <recommendedName>
        <fullName evidence="5">DNA breaking-rejoining enzyme</fullName>
    </recommendedName>
</protein>
<dbReference type="OrthoDB" id="164951at2759"/>
<organism evidence="3 4">
    <name type="scientific">Dendrothele bispora (strain CBS 962.96)</name>
    <dbReference type="NCBI Taxonomy" id="1314807"/>
    <lineage>
        <taxon>Eukaryota</taxon>
        <taxon>Fungi</taxon>
        <taxon>Dikarya</taxon>
        <taxon>Basidiomycota</taxon>
        <taxon>Agaricomycotina</taxon>
        <taxon>Agaricomycetes</taxon>
        <taxon>Agaricomycetidae</taxon>
        <taxon>Agaricales</taxon>
        <taxon>Agaricales incertae sedis</taxon>
        <taxon>Dendrothele</taxon>
    </lineage>
</organism>
<dbReference type="Proteomes" id="UP000297245">
    <property type="component" value="Unassembled WGS sequence"/>
</dbReference>
<dbReference type="Gene3D" id="1.10.443.10">
    <property type="entry name" value="Intergrase catalytic core"/>
    <property type="match status" value="1"/>
</dbReference>
<evidence type="ECO:0008006" key="5">
    <source>
        <dbReference type="Google" id="ProtNLM"/>
    </source>
</evidence>
<reference evidence="3 4" key="1">
    <citation type="journal article" date="2019" name="Nat. Ecol. Evol.">
        <title>Megaphylogeny resolves global patterns of mushroom evolution.</title>
        <authorList>
            <person name="Varga T."/>
            <person name="Krizsan K."/>
            <person name="Foldi C."/>
            <person name="Dima B."/>
            <person name="Sanchez-Garcia M."/>
            <person name="Sanchez-Ramirez S."/>
            <person name="Szollosi G.J."/>
            <person name="Szarkandi J.G."/>
            <person name="Papp V."/>
            <person name="Albert L."/>
            <person name="Andreopoulos W."/>
            <person name="Angelini C."/>
            <person name="Antonin V."/>
            <person name="Barry K.W."/>
            <person name="Bougher N.L."/>
            <person name="Buchanan P."/>
            <person name="Buyck B."/>
            <person name="Bense V."/>
            <person name="Catcheside P."/>
            <person name="Chovatia M."/>
            <person name="Cooper J."/>
            <person name="Damon W."/>
            <person name="Desjardin D."/>
            <person name="Finy P."/>
            <person name="Geml J."/>
            <person name="Haridas S."/>
            <person name="Hughes K."/>
            <person name="Justo A."/>
            <person name="Karasinski D."/>
            <person name="Kautmanova I."/>
            <person name="Kiss B."/>
            <person name="Kocsube S."/>
            <person name="Kotiranta H."/>
            <person name="LaButti K.M."/>
            <person name="Lechner B.E."/>
            <person name="Liimatainen K."/>
            <person name="Lipzen A."/>
            <person name="Lukacs Z."/>
            <person name="Mihaltcheva S."/>
            <person name="Morgado L.N."/>
            <person name="Niskanen T."/>
            <person name="Noordeloos M.E."/>
            <person name="Ohm R.A."/>
            <person name="Ortiz-Santana B."/>
            <person name="Ovrebo C."/>
            <person name="Racz N."/>
            <person name="Riley R."/>
            <person name="Savchenko A."/>
            <person name="Shiryaev A."/>
            <person name="Soop K."/>
            <person name="Spirin V."/>
            <person name="Szebenyi C."/>
            <person name="Tomsovsky M."/>
            <person name="Tulloss R.E."/>
            <person name="Uehling J."/>
            <person name="Grigoriev I.V."/>
            <person name="Vagvolgyi C."/>
            <person name="Papp T."/>
            <person name="Martin F.M."/>
            <person name="Miettinen O."/>
            <person name="Hibbett D.S."/>
            <person name="Nagy L.G."/>
        </authorList>
    </citation>
    <scope>NUCLEOTIDE SEQUENCE [LARGE SCALE GENOMIC DNA]</scope>
    <source>
        <strain evidence="3 4">CBS 962.96</strain>
    </source>
</reference>
<accession>A0A4S8KX75</accession>
<keyword evidence="4" id="KW-1185">Reference proteome</keyword>
<feature type="compositionally biased region" description="Basic and acidic residues" evidence="2">
    <location>
        <begin position="33"/>
        <end position="46"/>
    </location>
</feature>
<dbReference type="InterPro" id="IPR011010">
    <property type="entry name" value="DNA_brk_join_enz"/>
</dbReference>
<keyword evidence="1" id="KW-0233">DNA recombination</keyword>
<dbReference type="InterPro" id="IPR013762">
    <property type="entry name" value="Integrase-like_cat_sf"/>
</dbReference>
<dbReference type="EMBL" id="ML179904">
    <property type="protein sequence ID" value="THU80443.1"/>
    <property type="molecule type" value="Genomic_DNA"/>
</dbReference>
<dbReference type="SUPFAM" id="SSF56349">
    <property type="entry name" value="DNA breaking-rejoining enzymes"/>
    <property type="match status" value="1"/>
</dbReference>
<gene>
    <name evidence="3" type="ORF">K435DRAFT_874378</name>
</gene>
<dbReference type="GO" id="GO:0006310">
    <property type="term" value="P:DNA recombination"/>
    <property type="evidence" value="ECO:0007669"/>
    <property type="project" value="UniProtKB-KW"/>
</dbReference>
<proteinExistence type="predicted"/>
<evidence type="ECO:0000313" key="4">
    <source>
        <dbReference type="Proteomes" id="UP000297245"/>
    </source>
</evidence>
<dbReference type="GO" id="GO:0015074">
    <property type="term" value="P:DNA integration"/>
    <property type="evidence" value="ECO:0007669"/>
    <property type="project" value="InterPro"/>
</dbReference>
<evidence type="ECO:0000256" key="2">
    <source>
        <dbReference type="SAM" id="MobiDB-lite"/>
    </source>
</evidence>
<name>A0A4S8KX75_DENBC</name>